<sequence>MHPAEMIGEDWYLHGDWGLELLDITAKVIDPSATYLKE</sequence>
<reference evidence="1" key="1">
    <citation type="journal article" date="2012" name="PLoS Genet.">
        <title>Comparative Genomics of Plant-Associated Pseudomonas spp.: Insights into Diversity and Inheritance of Traits Involved in Multitrophic Interactions.</title>
        <authorList>
            <person name="Loper J.E."/>
            <person name="Hassan K.A."/>
            <person name="Mavrodi D.V."/>
            <person name="Davis E.W.II."/>
            <person name="Lim C.K."/>
            <person name="Shaffer B.T."/>
            <person name="Elbourne L.D."/>
            <person name="Stockwell V.O."/>
            <person name="Hartney S.L."/>
            <person name="Breakwell K."/>
            <person name="Henkels M.D."/>
            <person name="Tetu S.G."/>
            <person name="Rangel L.I."/>
            <person name="Kidarsa T.A."/>
            <person name="Wilson N.L."/>
            <person name="van de Mortel J.E."/>
            <person name="Song C."/>
            <person name="Blumhagen R."/>
            <person name="Radune D."/>
            <person name="Hostetler J.B."/>
            <person name="Brinkac L.M."/>
            <person name="Durkin A.S."/>
            <person name="Kluepfel D.A."/>
            <person name="Wechter W.P."/>
            <person name="Anderson A.J."/>
            <person name="Kim Y.C."/>
            <person name="Pierson L.S.III."/>
            <person name="Pierson E.A."/>
            <person name="Lindow S.E."/>
            <person name="Kobayashi D.Y."/>
            <person name="Raaijmakers J.M."/>
            <person name="Weller D.M."/>
            <person name="Thomashow L.S."/>
            <person name="Allen A.E."/>
            <person name="Paulsen I.T."/>
        </authorList>
    </citation>
    <scope>NUCLEOTIDE SEQUENCE [LARGE SCALE GENOMIC DNA]</scope>
    <source>
        <strain evidence="1">Q2-87</strain>
    </source>
</reference>
<dbReference type="AlphaFoldDB" id="J2F144"/>
<dbReference type="EMBL" id="AGBM01000001">
    <property type="protein sequence ID" value="EJL02663.1"/>
    <property type="molecule type" value="Genomic_DNA"/>
</dbReference>
<accession>J2F144</accession>
<dbReference type="Proteomes" id="UP000007289">
    <property type="component" value="Chromosome"/>
</dbReference>
<comment type="caution">
    <text evidence="1">The sequence shown here is derived from an EMBL/GenBank/DDBJ whole genome shotgun (WGS) entry which is preliminary data.</text>
</comment>
<name>J2F144_PSEFQ</name>
<gene>
    <name evidence="1" type="ORF">PflQ2_3057</name>
</gene>
<proteinExistence type="predicted"/>
<organism evidence="1">
    <name type="scientific">Pseudomonas fluorescens (strain Q2-87)</name>
    <dbReference type="NCBI Taxonomy" id="1038922"/>
    <lineage>
        <taxon>Bacteria</taxon>
        <taxon>Pseudomonadati</taxon>
        <taxon>Pseudomonadota</taxon>
        <taxon>Gammaproteobacteria</taxon>
        <taxon>Pseudomonadales</taxon>
        <taxon>Pseudomonadaceae</taxon>
        <taxon>Pseudomonas</taxon>
    </lineage>
</organism>
<protein>
    <submittedName>
        <fullName evidence="1">Uncharacterized protein</fullName>
    </submittedName>
</protein>
<dbReference type="PATRIC" id="fig|1038922.3.peg.2454"/>
<dbReference type="HOGENOM" id="CLU_3331740_0_0_6"/>
<evidence type="ECO:0000313" key="1">
    <source>
        <dbReference type="EMBL" id="EJL02663.1"/>
    </source>
</evidence>